<dbReference type="InterPro" id="IPR045584">
    <property type="entry name" value="Pilin-like"/>
</dbReference>
<dbReference type="Gene3D" id="3.55.40.10">
    <property type="entry name" value="minor pseudopilin epsh domain"/>
    <property type="match status" value="1"/>
</dbReference>
<feature type="domain" description="General secretion pathway GspH" evidence="12">
    <location>
        <begin position="46"/>
        <end position="159"/>
    </location>
</feature>
<evidence type="ECO:0000256" key="4">
    <source>
        <dbReference type="ARBA" id="ARBA00022481"/>
    </source>
</evidence>
<evidence type="ECO:0000256" key="5">
    <source>
        <dbReference type="ARBA" id="ARBA00022519"/>
    </source>
</evidence>
<evidence type="ECO:0000256" key="9">
    <source>
        <dbReference type="ARBA" id="ARBA00025772"/>
    </source>
</evidence>
<dbReference type="Pfam" id="PF12019">
    <property type="entry name" value="GspH"/>
    <property type="match status" value="1"/>
</dbReference>
<keyword evidence="8 11" id="KW-0472">Membrane</keyword>
<accession>A0ABW7PQP8</accession>
<evidence type="ECO:0000256" key="3">
    <source>
        <dbReference type="ARBA" id="ARBA00022475"/>
    </source>
</evidence>
<dbReference type="SUPFAM" id="SSF54523">
    <property type="entry name" value="Pili subunits"/>
    <property type="match status" value="1"/>
</dbReference>
<dbReference type="InterPro" id="IPR012902">
    <property type="entry name" value="N_methyl_site"/>
</dbReference>
<evidence type="ECO:0000256" key="10">
    <source>
        <dbReference type="ARBA" id="ARBA00030775"/>
    </source>
</evidence>
<dbReference type="InterPro" id="IPR049875">
    <property type="entry name" value="TypeII_GspH"/>
</dbReference>
<dbReference type="Pfam" id="PF07963">
    <property type="entry name" value="N_methyl"/>
    <property type="match status" value="1"/>
</dbReference>
<keyword evidence="7 11" id="KW-1133">Transmembrane helix</keyword>
<keyword evidence="14" id="KW-1185">Reference proteome</keyword>
<evidence type="ECO:0000256" key="7">
    <source>
        <dbReference type="ARBA" id="ARBA00022989"/>
    </source>
</evidence>
<reference evidence="13 14" key="1">
    <citation type="submission" date="2024-08" db="EMBL/GenBank/DDBJ databases">
        <title>Pantoea ronii - a newly identified human opportunistic pathogen.</title>
        <authorList>
            <person name="Keidar-Friedman D."/>
            <person name="Sorek N."/>
            <person name="Leshin-Carmel D."/>
            <person name="Tsur A."/>
            <person name="Amsalem M."/>
            <person name="Tolkach D."/>
            <person name="Brosh-Nissimov T."/>
        </authorList>
    </citation>
    <scope>NUCLEOTIDE SEQUENCE [LARGE SCALE GENOMIC DNA]</scope>
    <source>
        <strain evidence="13 14">AA23256</strain>
    </source>
</reference>
<dbReference type="EMBL" id="JBGFSN010000001">
    <property type="protein sequence ID" value="MFH8132612.1"/>
    <property type="molecule type" value="Genomic_DNA"/>
</dbReference>
<dbReference type="RefSeq" id="WP_397210813.1">
    <property type="nucleotide sequence ID" value="NZ_JBGFSN010000001.1"/>
</dbReference>
<organism evidence="13 14">
    <name type="scientific">Pantoea osteomyelitidis</name>
    <dbReference type="NCBI Taxonomy" id="3230026"/>
    <lineage>
        <taxon>Bacteria</taxon>
        <taxon>Pseudomonadati</taxon>
        <taxon>Pseudomonadota</taxon>
        <taxon>Gammaproteobacteria</taxon>
        <taxon>Enterobacterales</taxon>
        <taxon>Erwiniaceae</taxon>
        <taxon>Pantoea</taxon>
    </lineage>
</organism>
<sequence length="172" mass="18825">MSSRPITRQQGFTLIEVMLVMVIAAVAAMAVITFLPERASQQRFGERFRALLEYAADRAVYTHQPVGIALSEGHYQLLQLASPGERSKRLIWMPLESGRYPGSGLFPDELEVALNGQPLPPVISLVPQVLFLPDGEASVFTLSFTHPVTGKGYILSSSGGTPFELQTAPQRQ</sequence>
<dbReference type="PROSITE" id="PS00409">
    <property type="entry name" value="PROKAR_NTER_METHYL"/>
    <property type="match status" value="1"/>
</dbReference>
<dbReference type="InterPro" id="IPR002416">
    <property type="entry name" value="T2SS_protein-GspH"/>
</dbReference>
<evidence type="ECO:0000256" key="2">
    <source>
        <dbReference type="ARBA" id="ARBA00021549"/>
    </source>
</evidence>
<evidence type="ECO:0000256" key="6">
    <source>
        <dbReference type="ARBA" id="ARBA00022692"/>
    </source>
</evidence>
<dbReference type="PRINTS" id="PR00885">
    <property type="entry name" value="BCTERIALGSPH"/>
</dbReference>
<comment type="subcellular location">
    <subcellularLocation>
        <location evidence="1">Cell inner membrane</location>
        <topology evidence="1">Single-pass membrane protein</topology>
    </subcellularLocation>
</comment>
<dbReference type="Proteomes" id="UP001611251">
    <property type="component" value="Unassembled WGS sequence"/>
</dbReference>
<gene>
    <name evidence="13" type="primary">gspH</name>
    <name evidence="13" type="ORF">ABU178_00210</name>
</gene>
<protein>
    <recommendedName>
        <fullName evidence="2">Type II secretion system protein H</fullName>
    </recommendedName>
    <alternativeName>
        <fullName evidence="10">General secretion pathway protein H</fullName>
    </alternativeName>
</protein>
<keyword evidence="6 11" id="KW-0812">Transmembrane</keyword>
<dbReference type="InterPro" id="IPR022346">
    <property type="entry name" value="T2SS_GspH"/>
</dbReference>
<feature type="transmembrane region" description="Helical" evidence="11">
    <location>
        <begin position="12"/>
        <end position="35"/>
    </location>
</feature>
<evidence type="ECO:0000313" key="14">
    <source>
        <dbReference type="Proteomes" id="UP001611251"/>
    </source>
</evidence>
<comment type="similarity">
    <text evidence="9">Belongs to the GSP H family.</text>
</comment>
<evidence type="ECO:0000259" key="12">
    <source>
        <dbReference type="Pfam" id="PF12019"/>
    </source>
</evidence>
<evidence type="ECO:0000256" key="1">
    <source>
        <dbReference type="ARBA" id="ARBA00004377"/>
    </source>
</evidence>
<name>A0ABW7PQP8_9GAMM</name>
<evidence type="ECO:0000256" key="8">
    <source>
        <dbReference type="ARBA" id="ARBA00023136"/>
    </source>
</evidence>
<dbReference type="NCBIfam" id="TIGR01708">
    <property type="entry name" value="typeII_sec_gspH"/>
    <property type="match status" value="1"/>
</dbReference>
<keyword evidence="5" id="KW-0997">Cell inner membrane</keyword>
<keyword evidence="4" id="KW-0488">Methylation</keyword>
<keyword evidence="3" id="KW-1003">Cell membrane</keyword>
<dbReference type="NCBIfam" id="TIGR02532">
    <property type="entry name" value="IV_pilin_GFxxxE"/>
    <property type="match status" value="1"/>
</dbReference>
<comment type="caution">
    <text evidence="13">The sequence shown here is derived from an EMBL/GenBank/DDBJ whole genome shotgun (WGS) entry which is preliminary data.</text>
</comment>
<proteinExistence type="inferred from homology"/>
<evidence type="ECO:0000313" key="13">
    <source>
        <dbReference type="EMBL" id="MFH8132612.1"/>
    </source>
</evidence>
<evidence type="ECO:0000256" key="11">
    <source>
        <dbReference type="SAM" id="Phobius"/>
    </source>
</evidence>